<evidence type="ECO:0000313" key="2">
    <source>
        <dbReference type="EMBL" id="HGG02255.1"/>
    </source>
</evidence>
<organism evidence="2">
    <name type="scientific">Planktothricoides sp. SpSt-374</name>
    <dbReference type="NCBI Taxonomy" id="2282167"/>
    <lineage>
        <taxon>Bacteria</taxon>
        <taxon>Bacillati</taxon>
        <taxon>Cyanobacteriota</taxon>
        <taxon>Cyanophyceae</taxon>
        <taxon>Oscillatoriophycideae</taxon>
        <taxon>Oscillatoriales</taxon>
        <taxon>Oscillatoriaceae</taxon>
        <taxon>Planktothricoides</taxon>
    </lineage>
</organism>
<reference evidence="2" key="1">
    <citation type="journal article" date="2020" name="mSystems">
        <title>Genome- and Community-Level Interaction Insights into Carbon Utilization and Element Cycling Functions of Hydrothermarchaeota in Hydrothermal Sediment.</title>
        <authorList>
            <person name="Zhou Z."/>
            <person name="Liu Y."/>
            <person name="Xu W."/>
            <person name="Pan J."/>
            <person name="Luo Z.H."/>
            <person name="Li M."/>
        </authorList>
    </citation>
    <scope>NUCLEOTIDE SEQUENCE [LARGE SCALE GENOMIC DNA]</scope>
    <source>
        <strain evidence="2">SpSt-374</strain>
    </source>
</reference>
<feature type="compositionally biased region" description="Polar residues" evidence="1">
    <location>
        <begin position="1"/>
        <end position="12"/>
    </location>
</feature>
<comment type="caution">
    <text evidence="2">The sequence shown here is derived from an EMBL/GenBank/DDBJ whole genome shotgun (WGS) entry which is preliminary data.</text>
</comment>
<feature type="compositionally biased region" description="Basic and acidic residues" evidence="1">
    <location>
        <begin position="16"/>
        <end position="28"/>
    </location>
</feature>
<sequence>MFNSHPRLQTLPQGRLQEREAPPEREDCPIAASGQGLGISLTPLIPVEGWGKTASESPTVWVYVSYNNGAGETTITGEISLEERDTNRRLPPGKVSISLPTQSGAFPIHFTSALAPNTWYRWYLVVDCSTPDSGETTSVLSVEGLIYPEAISTLPATPQDRLQFYAEDGFWDDAINEAGEIYCSQPNDANLADWESLLKYGKLLNEVNPELLICPTKLHAVE</sequence>
<proteinExistence type="predicted"/>
<name>A0A7C3VUH4_9CYAN</name>
<evidence type="ECO:0000256" key="1">
    <source>
        <dbReference type="SAM" id="MobiDB-lite"/>
    </source>
</evidence>
<feature type="region of interest" description="Disordered" evidence="1">
    <location>
        <begin position="1"/>
        <end position="33"/>
    </location>
</feature>
<dbReference type="Pfam" id="PF06051">
    <property type="entry name" value="DUF928"/>
    <property type="match status" value="1"/>
</dbReference>
<accession>A0A7C3VUH4</accession>
<dbReference type="InterPro" id="IPR010328">
    <property type="entry name" value="DUF928"/>
</dbReference>
<gene>
    <name evidence="2" type="ORF">ENR15_16830</name>
</gene>
<dbReference type="AlphaFoldDB" id="A0A7C3VUH4"/>
<dbReference type="EMBL" id="DSPX01000171">
    <property type="protein sequence ID" value="HGG02255.1"/>
    <property type="molecule type" value="Genomic_DNA"/>
</dbReference>
<protein>
    <submittedName>
        <fullName evidence="2">DUF928 domain-containing protein</fullName>
    </submittedName>
</protein>